<feature type="compositionally biased region" description="Acidic residues" evidence="1">
    <location>
        <begin position="214"/>
        <end position="229"/>
    </location>
</feature>
<evidence type="ECO:0000256" key="1">
    <source>
        <dbReference type="SAM" id="MobiDB-lite"/>
    </source>
</evidence>
<dbReference type="Proteomes" id="UP001221413">
    <property type="component" value="Unassembled WGS sequence"/>
</dbReference>
<proteinExistence type="predicted"/>
<keyword evidence="3" id="KW-1185">Reference proteome</keyword>
<evidence type="ECO:0000313" key="3">
    <source>
        <dbReference type="Proteomes" id="UP001221413"/>
    </source>
</evidence>
<feature type="region of interest" description="Disordered" evidence="1">
    <location>
        <begin position="102"/>
        <end position="270"/>
    </location>
</feature>
<reference evidence="2" key="1">
    <citation type="submission" date="2023-01" db="EMBL/GenBank/DDBJ databases">
        <title>The chitinases involved in constricting ring structure development in the nematode-trapping fungus Drechslerella dactyloides.</title>
        <authorList>
            <person name="Wang R."/>
            <person name="Zhang L."/>
            <person name="Tang P."/>
            <person name="Li S."/>
            <person name="Liang L."/>
        </authorList>
    </citation>
    <scope>NUCLEOTIDE SEQUENCE</scope>
    <source>
        <strain evidence="2">YMF1.00031</strain>
    </source>
</reference>
<feature type="compositionally biased region" description="Acidic residues" evidence="1">
    <location>
        <begin position="128"/>
        <end position="170"/>
    </location>
</feature>
<feature type="compositionally biased region" description="Basic and acidic residues" evidence="1">
    <location>
        <begin position="14"/>
        <end position="25"/>
    </location>
</feature>
<comment type="caution">
    <text evidence="2">The sequence shown here is derived from an EMBL/GenBank/DDBJ whole genome shotgun (WGS) entry which is preliminary data.</text>
</comment>
<dbReference type="EMBL" id="JAQGDS010000009">
    <property type="protein sequence ID" value="KAJ6258012.1"/>
    <property type="molecule type" value="Genomic_DNA"/>
</dbReference>
<organism evidence="2 3">
    <name type="scientific">Drechslerella dactyloides</name>
    <name type="common">Nematode-trapping fungus</name>
    <name type="synonym">Arthrobotrys dactyloides</name>
    <dbReference type="NCBI Taxonomy" id="74499"/>
    <lineage>
        <taxon>Eukaryota</taxon>
        <taxon>Fungi</taxon>
        <taxon>Dikarya</taxon>
        <taxon>Ascomycota</taxon>
        <taxon>Pezizomycotina</taxon>
        <taxon>Orbiliomycetes</taxon>
        <taxon>Orbiliales</taxon>
        <taxon>Orbiliaceae</taxon>
        <taxon>Drechslerella</taxon>
    </lineage>
</organism>
<evidence type="ECO:0000313" key="2">
    <source>
        <dbReference type="EMBL" id="KAJ6258012.1"/>
    </source>
</evidence>
<accession>A0AAD6IX59</accession>
<gene>
    <name evidence="2" type="ORF">Dda_6924</name>
</gene>
<feature type="compositionally biased region" description="Low complexity" evidence="1">
    <location>
        <begin position="190"/>
        <end position="201"/>
    </location>
</feature>
<name>A0AAD6IX59_DREDA</name>
<sequence>MLSSVRSPPPTSQAEERSVSDDMRLRSTILHPPLGITAEDWKNGARLNLLKQLELEKKISDDDHRELVANPSAWLASATALRDTRKMEPESVKLLAVALGEGAVDGAKDGPVEHEDAGRPKPDGGKDDPEDFVEDEAPDSAEDEPDDSKDKEDGDEEEDDEEEGDEEEEDARPTTSTTKIGKSAGKKPAGKTPAGKTTAGAGTKGKTRKRLYGDNEEDDNNEDGDEDDGDGKAINRISNPEVWESSKNSFGKRKNGAVIKYPTPSESDKGSAVLSSLSATYWLSSAASLWPPHVHFPSTDPCILHSRGVSTEASLGIPF</sequence>
<dbReference type="AlphaFoldDB" id="A0AAD6IX59"/>
<protein>
    <submittedName>
        <fullName evidence="2">Uncharacterized protein</fullName>
    </submittedName>
</protein>
<feature type="compositionally biased region" description="Basic and acidic residues" evidence="1">
    <location>
        <begin position="106"/>
        <end position="127"/>
    </location>
</feature>
<feature type="region of interest" description="Disordered" evidence="1">
    <location>
        <begin position="1"/>
        <end position="26"/>
    </location>
</feature>